<accession>A0AAU9APV8</accession>
<dbReference type="RefSeq" id="WP_172437092.1">
    <property type="nucleotide sequence ID" value="NZ_AP014940.1"/>
</dbReference>
<evidence type="ECO:0000256" key="1">
    <source>
        <dbReference type="SAM" id="Phobius"/>
    </source>
</evidence>
<protein>
    <submittedName>
        <fullName evidence="2">Type IV pilus assembly protein PilW</fullName>
    </submittedName>
</protein>
<feature type="transmembrane region" description="Helical" evidence="1">
    <location>
        <begin position="12"/>
        <end position="33"/>
    </location>
</feature>
<evidence type="ECO:0000313" key="3">
    <source>
        <dbReference type="Proteomes" id="UP000218824"/>
    </source>
</evidence>
<dbReference type="InterPro" id="IPR045584">
    <property type="entry name" value="Pilin-like"/>
</dbReference>
<dbReference type="SUPFAM" id="SSF54523">
    <property type="entry name" value="Pili subunits"/>
    <property type="match status" value="1"/>
</dbReference>
<keyword evidence="1" id="KW-0472">Membrane</keyword>
<dbReference type="InterPro" id="IPR032092">
    <property type="entry name" value="PilW"/>
</dbReference>
<proteinExistence type="predicted"/>
<dbReference type="AlphaFoldDB" id="A0AAU9APV8"/>
<dbReference type="InterPro" id="IPR012902">
    <property type="entry name" value="N_methyl_site"/>
</dbReference>
<name>A0AAU9APV8_LYSEN</name>
<keyword evidence="1" id="KW-1133">Transmembrane helix</keyword>
<dbReference type="EMBL" id="AP014940">
    <property type="protein sequence ID" value="BAV96991.1"/>
    <property type="molecule type" value="Genomic_DNA"/>
</dbReference>
<sequence length="400" mass="42040">MNTLRPQNGLSLIELMIALVIGSLLMLGLVQVFSASRAAYQLSEGLARVQENARFAIDYMQRDLRMVGHLGCVSDQTRFMSTPAGFHSAFVAQTRPSEAQLAAAPEPIQFHVSVQGFEATGTGPGGAVTLPASGAWSGAPALPDYIKNLVPAPAAGSDIVVVRYFSGEGAPLSSYTSGASTALTVDKAHWDMALAPGIGASDPAMFGVADCVGAVAFQASQIENAGGSVKLTVNQSGLNQSSLITDNFALGQAMLYRAVSEAFYIASRPDGTPGLYRARFGSTAGGTAMTPQVEELVRGIENMQLIYGMDSQTDPGRAPTGFIASQMVADKVQTGSSTLPWRRVGLIQVALMSRANDPSSAIAPSEIPRLLGVQVAPPADSRYRAVYETTIAMRNRLYGN</sequence>
<keyword evidence="1" id="KW-0812">Transmembrane</keyword>
<dbReference type="GeneID" id="83063375"/>
<organism evidence="2 3">
    <name type="scientific">Lysobacter enzymogenes</name>
    <dbReference type="NCBI Taxonomy" id="69"/>
    <lineage>
        <taxon>Bacteria</taxon>
        <taxon>Pseudomonadati</taxon>
        <taxon>Pseudomonadota</taxon>
        <taxon>Gammaproteobacteria</taxon>
        <taxon>Lysobacterales</taxon>
        <taxon>Lysobacteraceae</taxon>
        <taxon>Lysobacter</taxon>
    </lineage>
</organism>
<dbReference type="KEGG" id="lem:LEN_1504"/>
<dbReference type="Proteomes" id="UP000218824">
    <property type="component" value="Chromosome"/>
</dbReference>
<gene>
    <name evidence="2" type="primary">pilW</name>
    <name evidence="2" type="ORF">LEN_1504</name>
</gene>
<dbReference type="GO" id="GO:0043683">
    <property type="term" value="P:type IV pilus assembly"/>
    <property type="evidence" value="ECO:0007669"/>
    <property type="project" value="InterPro"/>
</dbReference>
<reference evidence="2 3" key="1">
    <citation type="journal article" date="2017" name="DNA Res.">
        <title>Complete genome sequence and expression profile of the commercial lytic enzyme producer Lysobacter enzymogenes M497-1.</title>
        <authorList>
            <person name="Takami H."/>
            <person name="Toyoda A."/>
            <person name="Uchiyama I."/>
            <person name="Itoh T."/>
            <person name="Takaki Y."/>
            <person name="Arai W."/>
            <person name="Nishi S."/>
            <person name="Kawai M."/>
            <person name="Shinya K."/>
            <person name="Ikeda H."/>
        </authorList>
    </citation>
    <scope>NUCLEOTIDE SEQUENCE [LARGE SCALE GENOMIC DNA]</scope>
    <source>
        <strain evidence="2 3">M497-1</strain>
    </source>
</reference>
<dbReference type="Pfam" id="PF07963">
    <property type="entry name" value="N_methyl"/>
    <property type="match status" value="1"/>
</dbReference>
<evidence type="ECO:0000313" key="2">
    <source>
        <dbReference type="EMBL" id="BAV96991.1"/>
    </source>
</evidence>
<dbReference type="NCBIfam" id="TIGR02532">
    <property type="entry name" value="IV_pilin_GFxxxE"/>
    <property type="match status" value="1"/>
</dbReference>
<dbReference type="Pfam" id="PF16074">
    <property type="entry name" value="PilW"/>
    <property type="match status" value="1"/>
</dbReference>